<reference evidence="2" key="1">
    <citation type="submission" date="2013-04" db="EMBL/GenBank/DDBJ databases">
        <authorList>
            <person name="Qu J."/>
            <person name="Murali S.C."/>
            <person name="Bandaranaike D."/>
            <person name="Bellair M."/>
            <person name="Blankenburg K."/>
            <person name="Chao H."/>
            <person name="Dinh H."/>
            <person name="Doddapaneni H."/>
            <person name="Downs B."/>
            <person name="Dugan-Rocha S."/>
            <person name="Elkadiri S."/>
            <person name="Gnanaolivu R.D."/>
            <person name="Hernandez B."/>
            <person name="Javaid M."/>
            <person name="Jayaseelan J.C."/>
            <person name="Lee S."/>
            <person name="Li M."/>
            <person name="Ming W."/>
            <person name="Munidasa M."/>
            <person name="Muniz J."/>
            <person name="Nguyen L."/>
            <person name="Ongeri F."/>
            <person name="Osuji N."/>
            <person name="Pu L.-L."/>
            <person name="Puazo M."/>
            <person name="Qu C."/>
            <person name="Quiroz J."/>
            <person name="Raj R."/>
            <person name="Weissenberger G."/>
            <person name="Xin Y."/>
            <person name="Zou X."/>
            <person name="Han Y."/>
            <person name="Richards S."/>
            <person name="Worley K."/>
            <person name="Muzny D."/>
            <person name="Gibbs R."/>
        </authorList>
    </citation>
    <scope>NUCLEOTIDE SEQUENCE</scope>
    <source>
        <strain evidence="2">Sampled in the wild</strain>
    </source>
</reference>
<feature type="non-terminal residue" evidence="2">
    <location>
        <position position="272"/>
    </location>
</feature>
<feature type="domain" description="Mutator-like transposase" evidence="1">
    <location>
        <begin position="231"/>
        <end position="272"/>
    </location>
</feature>
<keyword evidence="3" id="KW-1185">Reference proteome</keyword>
<organism evidence="2 3">
    <name type="scientific">Ladona fulva</name>
    <name type="common">Scarce chaser dragonfly</name>
    <name type="synonym">Libellula fulva</name>
    <dbReference type="NCBI Taxonomy" id="123851"/>
    <lineage>
        <taxon>Eukaryota</taxon>
        <taxon>Metazoa</taxon>
        <taxon>Ecdysozoa</taxon>
        <taxon>Arthropoda</taxon>
        <taxon>Hexapoda</taxon>
        <taxon>Insecta</taxon>
        <taxon>Pterygota</taxon>
        <taxon>Palaeoptera</taxon>
        <taxon>Odonata</taxon>
        <taxon>Epiprocta</taxon>
        <taxon>Anisoptera</taxon>
        <taxon>Libelluloidea</taxon>
        <taxon>Libellulidae</taxon>
        <taxon>Ladona</taxon>
    </lineage>
</organism>
<gene>
    <name evidence="2" type="ORF">J437_LFUL014428</name>
</gene>
<proteinExistence type="predicted"/>
<evidence type="ECO:0000313" key="3">
    <source>
        <dbReference type="Proteomes" id="UP000792457"/>
    </source>
</evidence>
<dbReference type="AlphaFoldDB" id="A0A8K0KD92"/>
<comment type="caution">
    <text evidence="2">The sequence shown here is derived from an EMBL/GenBank/DDBJ whole genome shotgun (WGS) entry which is preliminary data.</text>
</comment>
<dbReference type="InterPro" id="IPR049012">
    <property type="entry name" value="Mutator_transp_dom"/>
</dbReference>
<feature type="domain" description="Mutator-like transposase" evidence="1">
    <location>
        <begin position="45"/>
        <end position="230"/>
    </location>
</feature>
<dbReference type="Pfam" id="PF20700">
    <property type="entry name" value="Mutator"/>
    <property type="match status" value="2"/>
</dbReference>
<name>A0A8K0KD92_LADFU</name>
<evidence type="ECO:0000313" key="2">
    <source>
        <dbReference type="EMBL" id="KAG8232049.1"/>
    </source>
</evidence>
<sequence length="272" mass="30762">MCSPEPVQHVPTEVDDDFPTVSGDTSATMIVIDKKLSETFPDISGRRIFDIKFLFEQIKRLSHHNCGFSEMDITRETRKGMESAFQMKCRTCGFEDKLQTSDPSNRKMDVNAAAGYIQLEETMSVLEIPCMASSTYQRHQERLQTVTRDLAWEKMKEAGKEEVRLAVEAGDVDMDGIPFITVVADGAWAKRSYRTNYSSLSGVACVIGYRTRKVLFIGVRNKYCSVCARSDGDSSVMNRLAKAMPYSTDFVVEKIECSNHILRNYCQKLHSL</sequence>
<dbReference type="EMBL" id="KZ308588">
    <property type="protein sequence ID" value="KAG8232049.1"/>
    <property type="molecule type" value="Genomic_DNA"/>
</dbReference>
<dbReference type="OrthoDB" id="6624036at2759"/>
<accession>A0A8K0KD92</accession>
<evidence type="ECO:0000259" key="1">
    <source>
        <dbReference type="Pfam" id="PF20700"/>
    </source>
</evidence>
<protein>
    <recommendedName>
        <fullName evidence="1">Mutator-like transposase domain-containing protein</fullName>
    </recommendedName>
</protein>
<dbReference type="Proteomes" id="UP000792457">
    <property type="component" value="Unassembled WGS sequence"/>
</dbReference>
<reference evidence="2" key="2">
    <citation type="submission" date="2017-10" db="EMBL/GenBank/DDBJ databases">
        <title>Ladona fulva Genome sequencing and assembly.</title>
        <authorList>
            <person name="Murali S."/>
            <person name="Richards S."/>
            <person name="Bandaranaike D."/>
            <person name="Bellair M."/>
            <person name="Blankenburg K."/>
            <person name="Chao H."/>
            <person name="Dinh H."/>
            <person name="Doddapaneni H."/>
            <person name="Dugan-Rocha S."/>
            <person name="Elkadiri S."/>
            <person name="Gnanaolivu R."/>
            <person name="Hernandez B."/>
            <person name="Skinner E."/>
            <person name="Javaid M."/>
            <person name="Lee S."/>
            <person name="Li M."/>
            <person name="Ming W."/>
            <person name="Munidasa M."/>
            <person name="Muniz J."/>
            <person name="Nguyen L."/>
            <person name="Hughes D."/>
            <person name="Osuji N."/>
            <person name="Pu L.-L."/>
            <person name="Puazo M."/>
            <person name="Qu C."/>
            <person name="Quiroz J."/>
            <person name="Raj R."/>
            <person name="Weissenberger G."/>
            <person name="Xin Y."/>
            <person name="Zou X."/>
            <person name="Han Y."/>
            <person name="Worley K."/>
            <person name="Muzny D."/>
            <person name="Gibbs R."/>
        </authorList>
    </citation>
    <scope>NUCLEOTIDE SEQUENCE</scope>
    <source>
        <strain evidence="2">Sampled in the wild</strain>
    </source>
</reference>